<accession>A0A4S8QFM6</accession>
<name>A0A4S8QFM6_9ACTN</name>
<gene>
    <name evidence="1" type="ORF">FAB82_09060</name>
</gene>
<dbReference type="Gene3D" id="3.30.530.20">
    <property type="match status" value="1"/>
</dbReference>
<dbReference type="InterPro" id="IPR019587">
    <property type="entry name" value="Polyketide_cyclase/dehydratase"/>
</dbReference>
<comment type="caution">
    <text evidence="1">The sequence shown here is derived from an EMBL/GenBank/DDBJ whole genome shotgun (WGS) entry which is preliminary data.</text>
</comment>
<dbReference type="PANTHER" id="PTHR36166:SF1">
    <property type="entry name" value="SRPBCC DOMAIN-CONTAINING PROTEIN"/>
    <property type="match status" value="1"/>
</dbReference>
<reference evidence="1 2" key="2">
    <citation type="submission" date="2019-05" db="EMBL/GenBank/DDBJ databases">
        <title>Glycomyces buryatensis sp. nov.</title>
        <authorList>
            <person name="Nikitina E."/>
        </authorList>
    </citation>
    <scope>NUCLEOTIDE SEQUENCE [LARGE SCALE GENOMIC DNA]</scope>
    <source>
        <strain evidence="1 2">18</strain>
    </source>
</reference>
<dbReference type="Pfam" id="PF10604">
    <property type="entry name" value="Polyketide_cyc2"/>
    <property type="match status" value="1"/>
</dbReference>
<proteinExistence type="predicted"/>
<dbReference type="Proteomes" id="UP000308760">
    <property type="component" value="Unassembled WGS sequence"/>
</dbReference>
<dbReference type="OrthoDB" id="191189at2"/>
<keyword evidence="2" id="KW-1185">Reference proteome</keyword>
<dbReference type="AlphaFoldDB" id="A0A4S8QFM6"/>
<dbReference type="CDD" id="cd07822">
    <property type="entry name" value="SRPBCC_4"/>
    <property type="match status" value="1"/>
</dbReference>
<dbReference type="PANTHER" id="PTHR36166">
    <property type="entry name" value="CHROMOSOME 9, WHOLE GENOME SHOTGUN SEQUENCE"/>
    <property type="match status" value="1"/>
</dbReference>
<dbReference type="SUPFAM" id="SSF55961">
    <property type="entry name" value="Bet v1-like"/>
    <property type="match status" value="1"/>
</dbReference>
<protein>
    <submittedName>
        <fullName evidence="1">SRPBCC domain-containing protein</fullName>
    </submittedName>
</protein>
<dbReference type="EMBL" id="STGY01000037">
    <property type="protein sequence ID" value="THV41942.1"/>
    <property type="molecule type" value="Genomic_DNA"/>
</dbReference>
<organism evidence="1 2">
    <name type="scientific">Glycomyces buryatensis</name>
    <dbReference type="NCBI Taxonomy" id="2570927"/>
    <lineage>
        <taxon>Bacteria</taxon>
        <taxon>Bacillati</taxon>
        <taxon>Actinomycetota</taxon>
        <taxon>Actinomycetes</taxon>
        <taxon>Glycomycetales</taxon>
        <taxon>Glycomycetaceae</taxon>
        <taxon>Glycomyces</taxon>
    </lineage>
</organism>
<evidence type="ECO:0000313" key="1">
    <source>
        <dbReference type="EMBL" id="THV41942.1"/>
    </source>
</evidence>
<dbReference type="InterPro" id="IPR023393">
    <property type="entry name" value="START-like_dom_sf"/>
</dbReference>
<reference evidence="2" key="1">
    <citation type="submission" date="2019-04" db="EMBL/GenBank/DDBJ databases">
        <title>Nocardioides xinjiangensis sp. nov.</title>
        <authorList>
            <person name="Liu S."/>
        </authorList>
    </citation>
    <scope>NUCLEOTIDE SEQUENCE [LARGE SCALE GENOMIC DNA]</scope>
    <source>
        <strain evidence="2">18</strain>
    </source>
</reference>
<sequence length="146" mass="16028">MFEHRIETTAHLSGAAHEVWAVLTDFSSYGDWNPFIISLSGTPAEGERLEATFLQANGKESQFKPIVLRVSPARQLRWLGKLGPGGLFDGEHYFVLKPAEDGGTDLVHGERFTGLLVPAMKGLLADTAKGFTSMNEALEERVKSVR</sequence>
<evidence type="ECO:0000313" key="2">
    <source>
        <dbReference type="Proteomes" id="UP000308760"/>
    </source>
</evidence>